<comment type="caution">
    <text evidence="5">The sequence shown here is derived from an EMBL/GenBank/DDBJ whole genome shotgun (WGS) entry which is preliminary data.</text>
</comment>
<dbReference type="SMART" id="SM00418">
    <property type="entry name" value="HTH_ARSR"/>
    <property type="match status" value="1"/>
</dbReference>
<evidence type="ECO:0000256" key="1">
    <source>
        <dbReference type="ARBA" id="ARBA00023015"/>
    </source>
</evidence>
<organism evidence="5 6">
    <name type="scientific">Catenulispora subtropica</name>
    <dbReference type="NCBI Taxonomy" id="450798"/>
    <lineage>
        <taxon>Bacteria</taxon>
        <taxon>Bacillati</taxon>
        <taxon>Actinomycetota</taxon>
        <taxon>Actinomycetes</taxon>
        <taxon>Catenulisporales</taxon>
        <taxon>Catenulisporaceae</taxon>
        <taxon>Catenulispora</taxon>
    </lineage>
</organism>
<dbReference type="Gene3D" id="1.10.10.10">
    <property type="entry name" value="Winged helix-like DNA-binding domain superfamily/Winged helix DNA-binding domain"/>
    <property type="match status" value="1"/>
</dbReference>
<keyword evidence="1" id="KW-0805">Transcription regulation</keyword>
<evidence type="ECO:0000313" key="6">
    <source>
        <dbReference type="Proteomes" id="UP001499854"/>
    </source>
</evidence>
<dbReference type="InterPro" id="IPR036388">
    <property type="entry name" value="WH-like_DNA-bd_sf"/>
</dbReference>
<dbReference type="PANTHER" id="PTHR33154">
    <property type="entry name" value="TRANSCRIPTIONAL REGULATOR, ARSR FAMILY"/>
    <property type="match status" value="1"/>
</dbReference>
<dbReference type="InterPro" id="IPR051081">
    <property type="entry name" value="HTH_MetalResp_TranReg"/>
</dbReference>
<protein>
    <recommendedName>
        <fullName evidence="4">HTH arsR-type domain-containing protein</fullName>
    </recommendedName>
</protein>
<evidence type="ECO:0000256" key="2">
    <source>
        <dbReference type="ARBA" id="ARBA00023125"/>
    </source>
</evidence>
<keyword evidence="6" id="KW-1185">Reference proteome</keyword>
<keyword evidence="3" id="KW-0804">Transcription</keyword>
<evidence type="ECO:0000259" key="4">
    <source>
        <dbReference type="SMART" id="SM00418"/>
    </source>
</evidence>
<feature type="domain" description="HTH arsR-type" evidence="4">
    <location>
        <begin position="16"/>
        <end position="91"/>
    </location>
</feature>
<accession>A0ABN2QET8</accession>
<evidence type="ECO:0000313" key="5">
    <source>
        <dbReference type="EMBL" id="GAA1950945.1"/>
    </source>
</evidence>
<dbReference type="InterPro" id="IPR011991">
    <property type="entry name" value="ArsR-like_HTH"/>
</dbReference>
<name>A0ABN2QET8_9ACTN</name>
<evidence type="ECO:0000256" key="3">
    <source>
        <dbReference type="ARBA" id="ARBA00023163"/>
    </source>
</evidence>
<dbReference type="EMBL" id="BAAAQM010000001">
    <property type="protein sequence ID" value="GAA1950945.1"/>
    <property type="molecule type" value="Genomic_DNA"/>
</dbReference>
<keyword evidence="2" id="KW-0238">DNA-binding</keyword>
<proteinExistence type="predicted"/>
<dbReference type="InterPro" id="IPR036390">
    <property type="entry name" value="WH_DNA-bd_sf"/>
</dbReference>
<dbReference type="Proteomes" id="UP001499854">
    <property type="component" value="Unassembled WGS sequence"/>
</dbReference>
<dbReference type="SUPFAM" id="SSF46785">
    <property type="entry name" value="Winged helix' DNA-binding domain"/>
    <property type="match status" value="1"/>
</dbReference>
<dbReference type="PANTHER" id="PTHR33154:SF33">
    <property type="entry name" value="TRANSCRIPTIONAL REPRESSOR SDPR"/>
    <property type="match status" value="1"/>
</dbReference>
<dbReference type="Pfam" id="PF12840">
    <property type="entry name" value="HTH_20"/>
    <property type="match status" value="1"/>
</dbReference>
<reference evidence="5 6" key="1">
    <citation type="journal article" date="2019" name="Int. J. Syst. Evol. Microbiol.">
        <title>The Global Catalogue of Microorganisms (GCM) 10K type strain sequencing project: providing services to taxonomists for standard genome sequencing and annotation.</title>
        <authorList>
            <consortium name="The Broad Institute Genomics Platform"/>
            <consortium name="The Broad Institute Genome Sequencing Center for Infectious Disease"/>
            <person name="Wu L."/>
            <person name="Ma J."/>
        </authorList>
    </citation>
    <scope>NUCLEOTIDE SEQUENCE [LARGE SCALE GENOMIC DNA]</scope>
    <source>
        <strain evidence="5 6">JCM 16013</strain>
    </source>
</reference>
<dbReference type="InterPro" id="IPR001845">
    <property type="entry name" value="HTH_ArsR_DNA-bd_dom"/>
</dbReference>
<gene>
    <name evidence="5" type="ORF">GCM10009838_02580</name>
</gene>
<dbReference type="CDD" id="cd00090">
    <property type="entry name" value="HTH_ARSR"/>
    <property type="match status" value="1"/>
</dbReference>
<dbReference type="RefSeq" id="WP_344654999.1">
    <property type="nucleotide sequence ID" value="NZ_BAAAQM010000001.1"/>
</dbReference>
<sequence length="171" mass="19144">MTTPEDSERVHIQSDEQLRAIASHTRHRILRVLRDKPATVTQVAERLGIAKGSSHHHMKILAKAGLVHVVETRKVGGVTEQYYAMTGKTIELPESGTGQHEVLMRHALADIEAAPPSDQKTVFLKHARLSPEAWEQFNERVQALLTELNEISDPTQPAADLFVAFYRPKDV</sequence>